<dbReference type="InterPro" id="IPR006634">
    <property type="entry name" value="TLC-dom"/>
</dbReference>
<evidence type="ECO:0000256" key="2">
    <source>
        <dbReference type="ARBA" id="ARBA00022692"/>
    </source>
</evidence>
<reference evidence="8 9" key="1">
    <citation type="journal article" date="2024" name="Nat. Commun.">
        <title>Phylogenomics reveals the evolutionary origins of lichenization in chlorophyte algae.</title>
        <authorList>
            <person name="Puginier C."/>
            <person name="Libourel C."/>
            <person name="Otte J."/>
            <person name="Skaloud P."/>
            <person name="Haon M."/>
            <person name="Grisel S."/>
            <person name="Petersen M."/>
            <person name="Berrin J.G."/>
            <person name="Delaux P.M."/>
            <person name="Dal Grande F."/>
            <person name="Keller J."/>
        </authorList>
    </citation>
    <scope>NUCLEOTIDE SEQUENCE [LARGE SCALE GENOMIC DNA]</scope>
    <source>
        <strain evidence="8 9">SAG 216-7</strain>
    </source>
</reference>
<feature type="transmembrane region" description="Helical" evidence="6">
    <location>
        <begin position="148"/>
        <end position="168"/>
    </location>
</feature>
<dbReference type="EMBL" id="JALJOT010000011">
    <property type="protein sequence ID" value="KAK9905512.1"/>
    <property type="molecule type" value="Genomic_DNA"/>
</dbReference>
<evidence type="ECO:0000259" key="7">
    <source>
        <dbReference type="PROSITE" id="PS50922"/>
    </source>
</evidence>
<dbReference type="PROSITE" id="PS50922">
    <property type="entry name" value="TLC"/>
    <property type="match status" value="1"/>
</dbReference>
<evidence type="ECO:0000256" key="6">
    <source>
        <dbReference type="SAM" id="Phobius"/>
    </source>
</evidence>
<sequence length="217" mass="25187">MSRAFKSLGPYDRFQWAQKVPSIVHAVTMTVTGFNIVLQAHRAGHDLLHGRNELVAAFLGLELAYLLQDTGMEVLKQARFGRSHSLLRWGHHIALLGLLPAYYWQLRGDLLLGLYFLCNAATIPRQLRWYFQKVGMKRRRMWYRLNTFVLFLMFVATHMLSVLYVLHVHCRTQHLAWHKALVRIPHKYLMAGACILAFNALWLYALLKDSSARRKAS</sequence>
<evidence type="ECO:0000256" key="3">
    <source>
        <dbReference type="ARBA" id="ARBA00022989"/>
    </source>
</evidence>
<proteinExistence type="predicted"/>
<accession>A0ABR2YH79</accession>
<evidence type="ECO:0000256" key="5">
    <source>
        <dbReference type="PROSITE-ProRule" id="PRU00205"/>
    </source>
</evidence>
<comment type="subcellular location">
    <subcellularLocation>
        <location evidence="1">Membrane</location>
        <topology evidence="1">Multi-pass membrane protein</topology>
    </subcellularLocation>
</comment>
<name>A0ABR2YH79_9CHLO</name>
<evidence type="ECO:0000256" key="1">
    <source>
        <dbReference type="ARBA" id="ARBA00004141"/>
    </source>
</evidence>
<protein>
    <recommendedName>
        <fullName evidence="7">TLC domain-containing protein</fullName>
    </recommendedName>
</protein>
<keyword evidence="3 6" id="KW-1133">Transmembrane helix</keyword>
<evidence type="ECO:0000256" key="4">
    <source>
        <dbReference type="ARBA" id="ARBA00023136"/>
    </source>
</evidence>
<organism evidence="8 9">
    <name type="scientific">Coccomyxa subellipsoidea</name>
    <dbReference type="NCBI Taxonomy" id="248742"/>
    <lineage>
        <taxon>Eukaryota</taxon>
        <taxon>Viridiplantae</taxon>
        <taxon>Chlorophyta</taxon>
        <taxon>core chlorophytes</taxon>
        <taxon>Trebouxiophyceae</taxon>
        <taxon>Trebouxiophyceae incertae sedis</taxon>
        <taxon>Coccomyxaceae</taxon>
        <taxon>Coccomyxa</taxon>
    </lineage>
</organism>
<keyword evidence="2 5" id="KW-0812">Transmembrane</keyword>
<dbReference type="Pfam" id="PF03798">
    <property type="entry name" value="TRAM_LAG1_CLN8"/>
    <property type="match status" value="1"/>
</dbReference>
<feature type="domain" description="TLC" evidence="7">
    <location>
        <begin position="11"/>
        <end position="190"/>
    </location>
</feature>
<dbReference type="PANTHER" id="PTHR13439:SF66">
    <property type="entry name" value="BCDNA.GH12326"/>
    <property type="match status" value="1"/>
</dbReference>
<evidence type="ECO:0000313" key="8">
    <source>
        <dbReference type="EMBL" id="KAK9905512.1"/>
    </source>
</evidence>
<dbReference type="Proteomes" id="UP001491310">
    <property type="component" value="Unassembled WGS sequence"/>
</dbReference>
<keyword evidence="9" id="KW-1185">Reference proteome</keyword>
<keyword evidence="4 5" id="KW-0472">Membrane</keyword>
<dbReference type="PANTHER" id="PTHR13439">
    <property type="entry name" value="CT120 PROTEIN"/>
    <property type="match status" value="1"/>
</dbReference>
<comment type="caution">
    <text evidence="8">The sequence shown here is derived from an EMBL/GenBank/DDBJ whole genome shotgun (WGS) entry which is preliminary data.</text>
</comment>
<gene>
    <name evidence="8" type="ORF">WJX75_001296</name>
</gene>
<feature type="transmembrane region" description="Helical" evidence="6">
    <location>
        <begin position="188"/>
        <end position="207"/>
    </location>
</feature>
<evidence type="ECO:0000313" key="9">
    <source>
        <dbReference type="Proteomes" id="UP001491310"/>
    </source>
</evidence>
<dbReference type="InterPro" id="IPR050846">
    <property type="entry name" value="TLCD"/>
</dbReference>